<proteinExistence type="predicted"/>
<feature type="compositionally biased region" description="Basic residues" evidence="1">
    <location>
        <begin position="968"/>
        <end position="991"/>
    </location>
</feature>
<feature type="signal peptide" evidence="2">
    <location>
        <begin position="1"/>
        <end position="37"/>
    </location>
</feature>
<reference evidence="5" key="1">
    <citation type="submission" date="2015-12" db="EMBL/GenBank/DDBJ databases">
        <title>FDA dAtabase for Regulatory Grade micrObial Sequences (FDA-ARGOS): Supporting development and validation of Infectious Disease Dx tests.</title>
        <authorList>
            <person name="Case J."/>
            <person name="Tallon L."/>
            <person name="Sadzewicz L."/>
            <person name="Sengamalay N."/>
            <person name="Ott S."/>
            <person name="Godinez A."/>
            <person name="Nagaraj S."/>
            <person name="Nadendla S."/>
            <person name="Sichtig H."/>
        </authorList>
    </citation>
    <scope>NUCLEOTIDE SEQUENCE [LARGE SCALE GENOMIC DNA]</scope>
    <source>
        <strain evidence="5">FDAARGOS_147</strain>
    </source>
</reference>
<feature type="compositionally biased region" description="Polar residues" evidence="1">
    <location>
        <begin position="876"/>
        <end position="885"/>
    </location>
</feature>
<dbReference type="EMBL" id="CP014060">
    <property type="protein sequence ID" value="AMG39635.2"/>
    <property type="molecule type" value="Genomic_DNA"/>
</dbReference>
<dbReference type="Proteomes" id="UP000060602">
    <property type="component" value="Chromosome"/>
</dbReference>
<feature type="compositionally biased region" description="Basic residues" evidence="1">
    <location>
        <begin position="1005"/>
        <end position="1015"/>
    </location>
</feature>
<accession>A0A109XY62</accession>
<dbReference type="CDD" id="cd12820">
    <property type="entry name" value="LbR_YadA-like"/>
    <property type="match status" value="1"/>
</dbReference>
<feature type="region of interest" description="Disordered" evidence="1">
    <location>
        <begin position="518"/>
        <end position="556"/>
    </location>
</feature>
<feature type="compositionally biased region" description="Low complexity" evidence="1">
    <location>
        <begin position="890"/>
        <end position="903"/>
    </location>
</feature>
<evidence type="ECO:0000256" key="2">
    <source>
        <dbReference type="SAM" id="SignalP"/>
    </source>
</evidence>
<evidence type="ECO:0000259" key="3">
    <source>
        <dbReference type="Pfam" id="PF05662"/>
    </source>
</evidence>
<evidence type="ECO:0000313" key="5">
    <source>
        <dbReference type="Proteomes" id="UP000060602"/>
    </source>
</evidence>
<feature type="compositionally biased region" description="Low complexity" evidence="1">
    <location>
        <begin position="862"/>
        <end position="874"/>
    </location>
</feature>
<feature type="domain" description="Trimeric autotransporter adhesin YadA-like stalk" evidence="3">
    <location>
        <begin position="304"/>
        <end position="337"/>
    </location>
</feature>
<feature type="domain" description="Trimeric autotransporter adhesin YadA-like stalk" evidence="3">
    <location>
        <begin position="484"/>
        <end position="511"/>
    </location>
</feature>
<dbReference type="InterPro" id="IPR011049">
    <property type="entry name" value="Serralysin-like_metalloprot_C"/>
</dbReference>
<feature type="compositionally biased region" description="Low complexity" evidence="1">
    <location>
        <begin position="954"/>
        <end position="967"/>
    </location>
</feature>
<dbReference type="Gene3D" id="2.150.10.10">
    <property type="entry name" value="Serralysin-like metalloprotease, C-terminal"/>
    <property type="match status" value="2"/>
</dbReference>
<feature type="domain" description="Trimeric autotransporter adhesin YadA-like stalk" evidence="3">
    <location>
        <begin position="565"/>
        <end position="605"/>
    </location>
</feature>
<feature type="chain" id="PRO_5014815712" description="Trimeric autotransporter adhesin YadA-like stalk domain-containing protein" evidence="2">
    <location>
        <begin position="38"/>
        <end position="1059"/>
    </location>
</feature>
<name>A0A109XY62_ALCXX</name>
<feature type="compositionally biased region" description="Basic residues" evidence="1">
    <location>
        <begin position="907"/>
        <end position="953"/>
    </location>
</feature>
<dbReference type="Pfam" id="PF05662">
    <property type="entry name" value="YadA_stalk"/>
    <property type="match status" value="4"/>
</dbReference>
<feature type="domain" description="Trimeric autotransporter adhesin YadA-like stalk" evidence="3">
    <location>
        <begin position="788"/>
        <end position="828"/>
    </location>
</feature>
<feature type="compositionally biased region" description="Polar residues" evidence="1">
    <location>
        <begin position="527"/>
        <end position="536"/>
    </location>
</feature>
<dbReference type="GO" id="GO:0019867">
    <property type="term" value="C:outer membrane"/>
    <property type="evidence" value="ECO:0007669"/>
    <property type="project" value="InterPro"/>
</dbReference>
<dbReference type="Gene3D" id="1.20.5.170">
    <property type="match status" value="2"/>
</dbReference>
<dbReference type="InterPro" id="IPR008635">
    <property type="entry name" value="Coiled_stalk_dom"/>
</dbReference>
<feature type="region of interest" description="Disordered" evidence="1">
    <location>
        <begin position="862"/>
        <end position="1034"/>
    </location>
</feature>
<keyword evidence="2" id="KW-0732">Signal</keyword>
<protein>
    <recommendedName>
        <fullName evidence="3">Trimeric autotransporter adhesin YadA-like stalk domain-containing protein</fullName>
    </recommendedName>
</protein>
<gene>
    <name evidence="4" type="ORF">AL504_28730</name>
</gene>
<dbReference type="Gene3D" id="6.10.250.2040">
    <property type="match status" value="1"/>
</dbReference>
<evidence type="ECO:0000256" key="1">
    <source>
        <dbReference type="SAM" id="MobiDB-lite"/>
    </source>
</evidence>
<dbReference type="Gene3D" id="4.10.80.270">
    <property type="match status" value="1"/>
</dbReference>
<dbReference type="AlphaFoldDB" id="A0A109XY62"/>
<sequence>MLRLACRVLGLKRRKGLGLALLGASGLALMGAAPAQAANGIHINANANGPCVSINDPQSAPSGGTDFNRYLQANVNFTDSTERCDSGRTNQKDSVLFYRPSGVAGVGATSLMLGGDLSVNSGYIKLGDETTGQRIGDANTKAAGQGLAIGNGAEAAYRGISMGRQAKATGSDAALALGNNALASDVYATAVGADASATANRTTAFGVGATASADSATAVGATAQASGANAFAAGKDAKAQGVDSVAIGRGATATQNLSVALGAGSTTRAFQAPAAAVLNGKSYAFDSQNLQGVMSVGSPTLTRQIVNMAPGEVSASSKDAVNGSQLFAAYDAINSLGEVDKTHQAAIDRGTADVAATRAAQAAATASVAQAIGGGASVGAGGTIVMPTVSLSSLGAGQPQPTTLMGAITSMDGALRDHGAALGEVRQIVDVADAKASQAERQLQGFGADETVASRIDDVRKNSLAWDADQNVYNAGNATAGQNRISNLAAGQAATDAVNKGQLDQAITALQDSSLVRESDGQLRVGQDSSATSVNLAGSAPRRDANGNPVVGADGQPETAAVDRQVTGVAAGVNANDAVNKGQLDGAAQAAAAAQGAAGDARQAADAAGAAASAAQRTADAAQGAAAGAQQAATTAQGAAAAAQSAADGANAKLTGIGAGETVAGRIEQAATAATDAAGRAAGQALADALGGGATVGADGKASAPAYAISQIGPDGTVAAQAQAASNVGAALTALDANVIKVNDRVLAQDGKLNALTQDLSGLRDDSLLWDQGAQAFSASHGGASPNRIINVADGQADTDAVNKGQLDTVAQAAGAARSAADTARQSAEAAQNTAAGAQTAADTAQGVAVAARQAAEAAQGTAADARQMADDAQGTARSAQQTAQVAGETAAGAQRTADAAQGPRAMRSKPPPRRRGRRSRPGAWRTRPRARPRPPSRLPPRRKARQRRRNRRPIAPTPGSRASAPARRWRVVSSRRPRPRWPRRGRKQARRWPAPWAAAPRWARMARRARRPTRSARSAPMARPRRRRRPPPMLATRWRRWMPTSSRSMSACWLRAAR</sequence>
<evidence type="ECO:0000313" key="4">
    <source>
        <dbReference type="EMBL" id="AMG39635.2"/>
    </source>
</evidence>
<organism evidence="4 5">
    <name type="scientific">Alcaligenes xylosoxydans xylosoxydans</name>
    <name type="common">Achromobacter xylosoxidans</name>
    <dbReference type="NCBI Taxonomy" id="85698"/>
    <lineage>
        <taxon>Bacteria</taxon>
        <taxon>Pseudomonadati</taxon>
        <taxon>Pseudomonadota</taxon>
        <taxon>Betaproteobacteria</taxon>
        <taxon>Burkholderiales</taxon>
        <taxon>Alcaligenaceae</taxon>
        <taxon>Achromobacter</taxon>
    </lineage>
</organism>
<feature type="compositionally biased region" description="Low complexity" evidence="1">
    <location>
        <begin position="992"/>
        <end position="1004"/>
    </location>
</feature>
<dbReference type="SUPFAM" id="SSF101967">
    <property type="entry name" value="Adhesin YadA, collagen-binding domain"/>
    <property type="match status" value="2"/>
</dbReference>